<evidence type="ECO:0000313" key="3">
    <source>
        <dbReference type="Proteomes" id="UP000789706"/>
    </source>
</evidence>
<comment type="caution">
    <text evidence="2">The sequence shown here is derived from an EMBL/GenBank/DDBJ whole genome shotgun (WGS) entry which is preliminary data.</text>
</comment>
<proteinExistence type="predicted"/>
<dbReference type="AlphaFoldDB" id="A0A9N8ZQ91"/>
<gene>
    <name evidence="2" type="ORF">DEBURN_LOCUS4784</name>
</gene>
<organism evidence="2 3">
    <name type="scientific">Diversispora eburnea</name>
    <dbReference type="NCBI Taxonomy" id="1213867"/>
    <lineage>
        <taxon>Eukaryota</taxon>
        <taxon>Fungi</taxon>
        <taxon>Fungi incertae sedis</taxon>
        <taxon>Mucoromycota</taxon>
        <taxon>Glomeromycotina</taxon>
        <taxon>Glomeromycetes</taxon>
        <taxon>Diversisporales</taxon>
        <taxon>Diversisporaceae</taxon>
        <taxon>Diversispora</taxon>
    </lineage>
</organism>
<accession>A0A9N8ZQ91</accession>
<sequence length="173" mass="18711">MKSLLLPILIIFGTLYFTTFTNGTPIRRDDKPPRTAVVESGDMFCIFLPKDYGGNIGESESTAIAACTHESPNAYILPAGFIVSAHFKEDTGYVQVTGVMNGSIYGLSPTDSGGQYDMKAPPNSVCEGYSKFVNLVEPDVNHYCIRCCNDTSKCDTGDSEKGCEYVIPGNYSG</sequence>
<keyword evidence="3" id="KW-1185">Reference proteome</keyword>
<keyword evidence="1" id="KW-0732">Signal</keyword>
<protein>
    <submittedName>
        <fullName evidence="2">5057_t:CDS:1</fullName>
    </submittedName>
</protein>
<dbReference type="OrthoDB" id="3044029at2759"/>
<evidence type="ECO:0000313" key="2">
    <source>
        <dbReference type="EMBL" id="CAG8503172.1"/>
    </source>
</evidence>
<reference evidence="2" key="1">
    <citation type="submission" date="2021-06" db="EMBL/GenBank/DDBJ databases">
        <authorList>
            <person name="Kallberg Y."/>
            <person name="Tangrot J."/>
            <person name="Rosling A."/>
        </authorList>
    </citation>
    <scope>NUCLEOTIDE SEQUENCE</scope>
    <source>
        <strain evidence="2">AZ414A</strain>
    </source>
</reference>
<evidence type="ECO:0000256" key="1">
    <source>
        <dbReference type="SAM" id="SignalP"/>
    </source>
</evidence>
<name>A0A9N8ZQ91_9GLOM</name>
<dbReference type="Proteomes" id="UP000789706">
    <property type="component" value="Unassembled WGS sequence"/>
</dbReference>
<dbReference type="EMBL" id="CAJVPK010000388">
    <property type="protein sequence ID" value="CAG8503172.1"/>
    <property type="molecule type" value="Genomic_DNA"/>
</dbReference>
<feature type="signal peptide" evidence="1">
    <location>
        <begin position="1"/>
        <end position="23"/>
    </location>
</feature>
<feature type="chain" id="PRO_5040292338" evidence="1">
    <location>
        <begin position="24"/>
        <end position="173"/>
    </location>
</feature>